<comment type="caution">
    <text evidence="2">The sequence shown here is derived from an EMBL/GenBank/DDBJ whole genome shotgun (WGS) entry which is preliminary data.</text>
</comment>
<dbReference type="Proteomes" id="UP000278351">
    <property type="component" value="Unassembled WGS sequence"/>
</dbReference>
<proteinExistence type="predicted"/>
<protein>
    <recommendedName>
        <fullName evidence="1">Glycosyl transferase family 25 domain-containing protein</fullName>
    </recommendedName>
</protein>
<accession>A0A3N4PUE6</accession>
<sequence length="428" mass="47985">MPAMNTNRIKTFVISLKRRTDRRAHIQHEFGQAPEFDCTIVDAFEHAVGAKGLWQTIQYILNEYAVREEFVLICEDDHQFTSDYNKDLLFDSITIAMANNADVLSGGVSWLNSAVQVDRHIYWMEKFTGLQFVIIFKKFYAAILTADFSDTDVADHKISSLAISKYVIHPFISTQKEFGYSDVTSRNAVLGRVTELFGKSMQNMLAVSEVQRFYAGHSGDNRQGEHVDDGCCITTYVVNNGCDNIEKYIQAHFSDKPCFLPVVAETGVSTGKSHWQSLPVLKHILADAVANDEDVVIICDGLHRFTPAYSFRYLMKNILDAHALGADVLFGGANDFGLSVPISATRFWVGAVREPNFIVFFRSGISKLMMMPDGEISAEEGVLSGFSSNKMMVCPFVSASEPDTEKRLADIRKRYERHSTVNGNDRLS</sequence>
<reference evidence="2 3" key="1">
    <citation type="submission" date="2018-11" db="EMBL/GenBank/DDBJ databases">
        <title>Chitinophaga lutea sp.nov., isolate from arsenic contaminated soil.</title>
        <authorList>
            <person name="Zong Y."/>
        </authorList>
    </citation>
    <scope>NUCLEOTIDE SEQUENCE [LARGE SCALE GENOMIC DNA]</scope>
    <source>
        <strain evidence="2 3">ZY74</strain>
    </source>
</reference>
<dbReference type="Pfam" id="PF01755">
    <property type="entry name" value="Glyco_transf_25"/>
    <property type="match status" value="1"/>
</dbReference>
<feature type="domain" description="Glycosyl transferase family 25" evidence="1">
    <location>
        <begin position="10"/>
        <end position="45"/>
    </location>
</feature>
<evidence type="ECO:0000313" key="2">
    <source>
        <dbReference type="EMBL" id="RPE12272.1"/>
    </source>
</evidence>
<evidence type="ECO:0000313" key="3">
    <source>
        <dbReference type="Proteomes" id="UP000278351"/>
    </source>
</evidence>
<dbReference type="AlphaFoldDB" id="A0A3N4PUE6"/>
<evidence type="ECO:0000259" key="1">
    <source>
        <dbReference type="Pfam" id="PF01755"/>
    </source>
</evidence>
<keyword evidence="3" id="KW-1185">Reference proteome</keyword>
<gene>
    <name evidence="2" type="ORF">EGT74_01570</name>
</gene>
<name>A0A3N4PUE6_9BACT</name>
<organism evidence="2 3">
    <name type="scientific">Chitinophaga lutea</name>
    <dbReference type="NCBI Taxonomy" id="2488634"/>
    <lineage>
        <taxon>Bacteria</taxon>
        <taxon>Pseudomonadati</taxon>
        <taxon>Bacteroidota</taxon>
        <taxon>Chitinophagia</taxon>
        <taxon>Chitinophagales</taxon>
        <taxon>Chitinophagaceae</taxon>
        <taxon>Chitinophaga</taxon>
    </lineage>
</organism>
<dbReference type="EMBL" id="RPDH01000001">
    <property type="protein sequence ID" value="RPE12272.1"/>
    <property type="molecule type" value="Genomic_DNA"/>
</dbReference>
<dbReference type="InterPro" id="IPR002654">
    <property type="entry name" value="Glyco_trans_25"/>
</dbReference>